<dbReference type="FunCoup" id="A0A448YS59">
    <property type="interactions" value="459"/>
</dbReference>
<evidence type="ECO:0000256" key="10">
    <source>
        <dbReference type="RuleBase" id="RU000488"/>
    </source>
</evidence>
<evidence type="ECO:0000256" key="6">
    <source>
        <dbReference type="ARBA" id="ARBA00022989"/>
    </source>
</evidence>
<dbReference type="InterPro" id="IPR018108">
    <property type="entry name" value="MCP_transmembrane"/>
</dbReference>
<dbReference type="PANTHER" id="PTHR45829:SF1">
    <property type="entry name" value="CARRIER PROTEIN, PUTATIVE (AFU_ORTHOLOGUE AFUA_4G06780)-RELATED"/>
    <property type="match status" value="1"/>
</dbReference>
<dbReference type="Proteomes" id="UP000290900">
    <property type="component" value="Unassembled WGS sequence"/>
</dbReference>
<dbReference type="AlphaFoldDB" id="A0A448YS59"/>
<keyword evidence="4" id="KW-0677">Repeat</keyword>
<evidence type="ECO:0000256" key="1">
    <source>
        <dbReference type="ARBA" id="ARBA00004448"/>
    </source>
</evidence>
<dbReference type="GO" id="GO:0015218">
    <property type="term" value="F:pyrimidine nucleotide transmembrane transporter activity"/>
    <property type="evidence" value="ECO:0007669"/>
    <property type="project" value="InterPro"/>
</dbReference>
<dbReference type="PROSITE" id="PS50920">
    <property type="entry name" value="SOLCAR"/>
    <property type="match status" value="3"/>
</dbReference>
<evidence type="ECO:0000313" key="12">
    <source>
        <dbReference type="EMBL" id="VEU23748.1"/>
    </source>
</evidence>
<evidence type="ECO:0000256" key="4">
    <source>
        <dbReference type="ARBA" id="ARBA00022737"/>
    </source>
</evidence>
<reference evidence="12 13" key="1">
    <citation type="submission" date="2018-12" db="EMBL/GenBank/DDBJ databases">
        <authorList>
            <person name="Tiukova I."/>
            <person name="Dainat J."/>
        </authorList>
    </citation>
    <scope>NUCLEOTIDE SEQUENCE [LARGE SCALE GENOMIC DNA]</scope>
</reference>
<proteinExistence type="inferred from homology"/>
<dbReference type="GO" id="GO:1990519">
    <property type="term" value="P:pyrimidine nucleotide import into mitochondrion"/>
    <property type="evidence" value="ECO:0007669"/>
    <property type="project" value="TreeGrafter"/>
</dbReference>
<evidence type="ECO:0000256" key="11">
    <source>
        <dbReference type="SAM" id="Phobius"/>
    </source>
</evidence>
<evidence type="ECO:0000256" key="5">
    <source>
        <dbReference type="ARBA" id="ARBA00022792"/>
    </source>
</evidence>
<accession>A0A448YS59</accession>
<feature type="transmembrane region" description="Helical" evidence="11">
    <location>
        <begin position="129"/>
        <end position="148"/>
    </location>
</feature>
<keyword evidence="13" id="KW-1185">Reference proteome</keyword>
<keyword evidence="6 11" id="KW-1133">Transmembrane helix</keyword>
<dbReference type="InterPro" id="IPR002067">
    <property type="entry name" value="MCP"/>
</dbReference>
<keyword evidence="3 9" id="KW-0812">Transmembrane</keyword>
<feature type="transmembrane region" description="Helical" evidence="11">
    <location>
        <begin position="168"/>
        <end position="191"/>
    </location>
</feature>
<keyword evidence="2 10" id="KW-0813">Transport</keyword>
<feature type="repeat" description="Solcar" evidence="9">
    <location>
        <begin position="294"/>
        <end position="384"/>
    </location>
</feature>
<evidence type="ECO:0000256" key="3">
    <source>
        <dbReference type="ARBA" id="ARBA00022692"/>
    </source>
</evidence>
<evidence type="ECO:0000256" key="8">
    <source>
        <dbReference type="ARBA" id="ARBA00023136"/>
    </source>
</evidence>
<comment type="subcellular location">
    <subcellularLocation>
        <location evidence="1">Mitochondrion inner membrane</location>
        <topology evidence="1">Multi-pass membrane protein</topology>
    </subcellularLocation>
</comment>
<dbReference type="Pfam" id="PF00153">
    <property type="entry name" value="Mito_carr"/>
    <property type="match status" value="3"/>
</dbReference>
<dbReference type="FunFam" id="1.50.40.10:FF:000075">
    <property type="entry name" value="Nicotinamide adenine dinucleotide transporter 2, mitochondrial"/>
    <property type="match status" value="1"/>
</dbReference>
<evidence type="ECO:0000256" key="7">
    <source>
        <dbReference type="ARBA" id="ARBA00023128"/>
    </source>
</evidence>
<name>A0A448YS59_BRENA</name>
<comment type="similarity">
    <text evidence="10">Belongs to the mitochondrial carrier (TC 2.A.29) family.</text>
</comment>
<evidence type="ECO:0000256" key="2">
    <source>
        <dbReference type="ARBA" id="ARBA00022448"/>
    </source>
</evidence>
<keyword evidence="5" id="KW-0999">Mitochondrion inner membrane</keyword>
<dbReference type="InParanoid" id="A0A448YS59"/>
<gene>
    <name evidence="12" type="ORF">BRENAR_LOCUS4477</name>
</gene>
<feature type="transmembrane region" description="Helical" evidence="11">
    <location>
        <begin position="249"/>
        <end position="270"/>
    </location>
</feature>
<dbReference type="PRINTS" id="PR00926">
    <property type="entry name" value="MITOCARRIER"/>
</dbReference>
<dbReference type="InterPro" id="IPR023395">
    <property type="entry name" value="MCP_dom_sf"/>
</dbReference>
<dbReference type="PANTHER" id="PTHR45829">
    <property type="entry name" value="MITOCHONDRIAL CARRIER PROTEIN RIM2"/>
    <property type="match status" value="1"/>
</dbReference>
<organism evidence="12 13">
    <name type="scientific">Brettanomyces naardenensis</name>
    <name type="common">Yeast</name>
    <dbReference type="NCBI Taxonomy" id="13370"/>
    <lineage>
        <taxon>Eukaryota</taxon>
        <taxon>Fungi</taxon>
        <taxon>Dikarya</taxon>
        <taxon>Ascomycota</taxon>
        <taxon>Saccharomycotina</taxon>
        <taxon>Pichiomycetes</taxon>
        <taxon>Pichiales</taxon>
        <taxon>Pichiaceae</taxon>
        <taxon>Brettanomyces</taxon>
    </lineage>
</organism>
<dbReference type="InterPro" id="IPR049562">
    <property type="entry name" value="SLC25A33/36-like"/>
</dbReference>
<dbReference type="Gene3D" id="1.50.40.10">
    <property type="entry name" value="Mitochondrial carrier domain"/>
    <property type="match status" value="2"/>
</dbReference>
<dbReference type="EMBL" id="CAACVR010000056">
    <property type="protein sequence ID" value="VEU23748.1"/>
    <property type="molecule type" value="Genomic_DNA"/>
</dbReference>
<keyword evidence="7" id="KW-0496">Mitochondrion</keyword>
<feature type="repeat" description="Solcar" evidence="9">
    <location>
        <begin position="165"/>
        <end position="277"/>
    </location>
</feature>
<evidence type="ECO:0000256" key="9">
    <source>
        <dbReference type="PROSITE-ProRule" id="PRU00282"/>
    </source>
</evidence>
<dbReference type="GO" id="GO:0005743">
    <property type="term" value="C:mitochondrial inner membrane"/>
    <property type="evidence" value="ECO:0007669"/>
    <property type="project" value="UniProtKB-SubCell"/>
</dbReference>
<keyword evidence="8 9" id="KW-0472">Membrane</keyword>
<dbReference type="OrthoDB" id="10266426at2759"/>
<feature type="repeat" description="Solcar" evidence="9">
    <location>
        <begin position="55"/>
        <end position="158"/>
    </location>
</feature>
<protein>
    <submittedName>
        <fullName evidence="12">DEKNAAC105015</fullName>
    </submittedName>
</protein>
<sequence>MGGDNHTVIRTFDPGENGVGAGHQTIILDGSLASKVSTGPTSIYSKGGYHGFSLTQSQITSAAGAMAGFCAGVSVCPLDVAKTRLQAQGSYLKHLRDLNPATVAKFDLCKYRGLIQTMSVIWKEEGIRGLYRGLVPITLGYFPSWMIYFSCYEQCKRISGRFIQDENLSYFMSAILSGAASTTATNPIWVVKTRMMLQTDNGKTIYDRLPVEESVVKGGTASASKPSTQWYNGTFDAFRKMYKEEGIGSFYRGLLPSYFGLVHVAIQFPLYENLKKWFRIQDYMSPDVKERDVMMFLKFVLASSLSKMIASAVTYPHEIVRTRMQMYSNSGLGENQFIGVLKTISSIYVNEGMRGFYSGFVVNLTRTVPASAITMVSFEYFKKVLQRFNKG</sequence>
<evidence type="ECO:0000313" key="13">
    <source>
        <dbReference type="Proteomes" id="UP000290900"/>
    </source>
</evidence>
<feature type="transmembrane region" description="Helical" evidence="11">
    <location>
        <begin position="293"/>
        <end position="315"/>
    </location>
</feature>
<dbReference type="SUPFAM" id="SSF103506">
    <property type="entry name" value="Mitochondrial carrier"/>
    <property type="match status" value="1"/>
</dbReference>